<evidence type="ECO:0000313" key="11">
    <source>
        <dbReference type="EMBL" id="SHG61988.1"/>
    </source>
</evidence>
<keyword evidence="12" id="KW-1185">Reference proteome</keyword>
<dbReference type="OrthoDB" id="9777768at2"/>
<reference evidence="11 12" key="1">
    <citation type="submission" date="2016-11" db="EMBL/GenBank/DDBJ databases">
        <authorList>
            <person name="Jaros S."/>
            <person name="Januszkiewicz K."/>
            <person name="Wedrychowicz H."/>
        </authorList>
    </citation>
    <scope>NUCLEOTIDE SEQUENCE [LARGE SCALE GENOMIC DNA]</scope>
    <source>
        <strain evidence="11 12">DSM 24574</strain>
    </source>
</reference>
<evidence type="ECO:0000256" key="8">
    <source>
        <dbReference type="PIRSR" id="PIRSR005091-3"/>
    </source>
</evidence>
<dbReference type="AlphaFoldDB" id="A0A1M5LAF6"/>
<keyword evidence="4 9" id="KW-1133">Transmembrane helix</keyword>
<dbReference type="EMBL" id="FQWQ01000001">
    <property type="protein sequence ID" value="SHG61988.1"/>
    <property type="molecule type" value="Genomic_DNA"/>
</dbReference>
<dbReference type="InterPro" id="IPR050448">
    <property type="entry name" value="OpgB/LTA_synthase_biosynth"/>
</dbReference>
<evidence type="ECO:0000256" key="5">
    <source>
        <dbReference type="ARBA" id="ARBA00023136"/>
    </source>
</evidence>
<protein>
    <submittedName>
        <fullName evidence="11">Phosphoglycerol transferase MdoB</fullName>
    </submittedName>
</protein>
<feature type="binding site" evidence="8">
    <location>
        <position position="507"/>
    </location>
    <ligand>
        <name>Mn(2+)</name>
        <dbReference type="ChEBI" id="CHEBI:29035"/>
    </ligand>
</feature>
<feature type="transmembrane region" description="Helical" evidence="9">
    <location>
        <begin position="151"/>
        <end position="169"/>
    </location>
</feature>
<feature type="active site" evidence="6">
    <location>
        <position position="336"/>
    </location>
</feature>
<dbReference type="RefSeq" id="WP_073131801.1">
    <property type="nucleotide sequence ID" value="NZ_FQWQ01000001.1"/>
</dbReference>
<dbReference type="GO" id="GO:0005886">
    <property type="term" value="C:plasma membrane"/>
    <property type="evidence" value="ECO:0007669"/>
    <property type="project" value="UniProtKB-SubCell"/>
</dbReference>
<dbReference type="PANTHER" id="PTHR47371:SF3">
    <property type="entry name" value="PHOSPHOGLYCEROL TRANSFERASE I"/>
    <property type="match status" value="1"/>
</dbReference>
<dbReference type="PANTHER" id="PTHR47371">
    <property type="entry name" value="LIPOTEICHOIC ACID SYNTHASE"/>
    <property type="match status" value="1"/>
</dbReference>
<evidence type="ECO:0000256" key="1">
    <source>
        <dbReference type="ARBA" id="ARBA00004651"/>
    </source>
</evidence>
<dbReference type="PIRSF" id="PIRSF005091">
    <property type="entry name" value="Mmb_sulf_HI1246"/>
    <property type="match status" value="1"/>
</dbReference>
<dbReference type="CDD" id="cd16015">
    <property type="entry name" value="LTA_synthase"/>
    <property type="match status" value="1"/>
</dbReference>
<comment type="subcellular location">
    <subcellularLocation>
        <location evidence="1">Cell membrane</location>
        <topology evidence="1">Multi-pass membrane protein</topology>
    </subcellularLocation>
</comment>
<evidence type="ECO:0000256" key="6">
    <source>
        <dbReference type="PIRSR" id="PIRSR005091-1"/>
    </source>
</evidence>
<dbReference type="GO" id="GO:0016740">
    <property type="term" value="F:transferase activity"/>
    <property type="evidence" value="ECO:0007669"/>
    <property type="project" value="UniProtKB-KW"/>
</dbReference>
<dbReference type="InterPro" id="IPR017850">
    <property type="entry name" value="Alkaline_phosphatase_core_sf"/>
</dbReference>
<evidence type="ECO:0000256" key="2">
    <source>
        <dbReference type="ARBA" id="ARBA00022475"/>
    </source>
</evidence>
<sequence>MAITNLKEGALTRHLHGRFGTALLLVSLLVGISLLTRIVFLIYSFSNVDVSVGNLLGIFLFGFFYDLVNAAYFIIPMMLYLWLAPQRIYGKRWHGVVLIVLVTLFTFLLLFNAVAEWFFWEEFNTRYNFIAVDYLVYTNEVLGNIQQSYPIAWIVTGLVVLCALIVVPLARFVKRLPAGEPMRFKKRSVVFLGYAVLPVLLYFTVNSKYHQFSNNAYVNELSGNGMYELFAAYLNNELSYDQFYKTMSQETGFRDVREMIRTPEATFVNDHPEDISRRIAHTGDEKHLNVVLISVESLSGEFMNAFGSTLNITPFLDSLAQHSLFFTNLYATGTRTVRGLEALSLCVPPTPGQSIVRRPNNENLFSLGRVFAEKGYETKYIYGGYGYFDNMNYFFANNGYKVVDREELADNEIDYENIWGVADENLFTLAMREIDKTVQNNKPVFAHVMTTSNHRPYTYPEGRIDIPSHTGREGAVKYTDYAIGDFIRKARKKPWFDSTVFVIVADHCASSAGKSELPINKYHIPLLVYSPANIPPAKMERMMSQIDLGPTLLGLLNFSYVSKFYGYDIFQLEPGRERVFISTYQNLGFIHDNKMIVLSPQRKLETFNVTLGSDKLTPTAEDKALEEQAIAWYQTASYAFKNGLMK</sequence>
<feature type="domain" description="Sulfatase N-terminal" evidence="10">
    <location>
        <begin position="289"/>
        <end position="557"/>
    </location>
</feature>
<dbReference type="SUPFAM" id="SSF53649">
    <property type="entry name" value="Alkaline phosphatase-like"/>
    <property type="match status" value="1"/>
</dbReference>
<evidence type="ECO:0000259" key="10">
    <source>
        <dbReference type="Pfam" id="PF00884"/>
    </source>
</evidence>
<evidence type="ECO:0000256" key="4">
    <source>
        <dbReference type="ARBA" id="ARBA00022989"/>
    </source>
</evidence>
<keyword evidence="2" id="KW-1003">Cell membrane</keyword>
<feature type="transmembrane region" description="Helical" evidence="9">
    <location>
        <begin position="189"/>
        <end position="205"/>
    </location>
</feature>
<dbReference type="Pfam" id="PF00884">
    <property type="entry name" value="Sulfatase"/>
    <property type="match status" value="1"/>
</dbReference>
<feature type="transmembrane region" description="Helical" evidence="9">
    <location>
        <begin position="21"/>
        <end position="43"/>
    </location>
</feature>
<feature type="binding site" evidence="8">
    <location>
        <position position="296"/>
    </location>
    <ligand>
        <name>Mn(2+)</name>
        <dbReference type="ChEBI" id="CHEBI:29035"/>
    </ligand>
</feature>
<dbReference type="STRING" id="947013.SAMN04488109_1107"/>
<dbReference type="Gene3D" id="3.40.720.10">
    <property type="entry name" value="Alkaline Phosphatase, subunit A"/>
    <property type="match status" value="1"/>
</dbReference>
<feature type="transmembrane region" description="Helical" evidence="9">
    <location>
        <begin position="55"/>
        <end position="83"/>
    </location>
</feature>
<dbReference type="Proteomes" id="UP000184212">
    <property type="component" value="Unassembled WGS sequence"/>
</dbReference>
<feature type="binding site" evidence="8">
    <location>
        <position position="336"/>
    </location>
    <ligand>
        <name>Mn(2+)</name>
        <dbReference type="ChEBI" id="CHEBI:29035"/>
    </ligand>
</feature>
<keyword evidence="11" id="KW-0808">Transferase</keyword>
<dbReference type="InterPro" id="IPR000917">
    <property type="entry name" value="Sulfatase_N"/>
</dbReference>
<evidence type="ECO:0000256" key="7">
    <source>
        <dbReference type="PIRSR" id="PIRSR005091-2"/>
    </source>
</evidence>
<feature type="binding site" evidence="7">
    <location>
        <position position="454"/>
    </location>
    <ligand>
        <name>substrate</name>
    </ligand>
</feature>
<dbReference type="Gene3D" id="3.30.1120.80">
    <property type="match status" value="1"/>
</dbReference>
<keyword evidence="5 9" id="KW-0472">Membrane</keyword>
<keyword evidence="3 9" id="KW-0812">Transmembrane</keyword>
<evidence type="ECO:0000313" key="12">
    <source>
        <dbReference type="Proteomes" id="UP000184212"/>
    </source>
</evidence>
<feature type="transmembrane region" description="Helical" evidence="9">
    <location>
        <begin position="95"/>
        <end position="120"/>
    </location>
</feature>
<evidence type="ECO:0000256" key="9">
    <source>
        <dbReference type="SAM" id="Phobius"/>
    </source>
</evidence>
<keyword evidence="7" id="KW-0479">Metal-binding</keyword>
<evidence type="ECO:0000256" key="3">
    <source>
        <dbReference type="ARBA" id="ARBA00022692"/>
    </source>
</evidence>
<dbReference type="GO" id="GO:0046872">
    <property type="term" value="F:metal ion binding"/>
    <property type="evidence" value="ECO:0007669"/>
    <property type="project" value="UniProtKB-KW"/>
</dbReference>
<name>A0A1M5LAF6_9BACT</name>
<proteinExistence type="predicted"/>
<dbReference type="InterPro" id="IPR012160">
    <property type="entry name" value="LtaS-like"/>
</dbReference>
<gene>
    <name evidence="11" type="ORF">SAMN04488109_1107</name>
</gene>
<organism evidence="11 12">
    <name type="scientific">Chryseolinea serpens</name>
    <dbReference type="NCBI Taxonomy" id="947013"/>
    <lineage>
        <taxon>Bacteria</taxon>
        <taxon>Pseudomonadati</taxon>
        <taxon>Bacteroidota</taxon>
        <taxon>Cytophagia</taxon>
        <taxon>Cytophagales</taxon>
        <taxon>Fulvivirgaceae</taxon>
        <taxon>Chryseolinea</taxon>
    </lineage>
</organism>
<accession>A0A1M5LAF6</accession>
<keyword evidence="7" id="KW-0464">Manganese</keyword>
<feature type="binding site" evidence="8">
    <location>
        <position position="506"/>
    </location>
    <ligand>
        <name>Mn(2+)</name>
        <dbReference type="ChEBI" id="CHEBI:29035"/>
    </ligand>
</feature>